<keyword evidence="2" id="KW-1185">Reference proteome</keyword>
<dbReference type="AlphaFoldDB" id="A0A2P9AQN0"/>
<dbReference type="Proteomes" id="UP000245698">
    <property type="component" value="Unassembled WGS sequence"/>
</dbReference>
<proteinExistence type="predicted"/>
<dbReference type="EMBL" id="FUIG01000043">
    <property type="protein sequence ID" value="SJM33461.1"/>
    <property type="molecule type" value="Genomic_DNA"/>
</dbReference>
<evidence type="ECO:0000313" key="1">
    <source>
        <dbReference type="EMBL" id="SJM33461.1"/>
    </source>
</evidence>
<organism evidence="1 2">
    <name type="scientific">Mesorhizobium delmotii</name>
    <dbReference type="NCBI Taxonomy" id="1631247"/>
    <lineage>
        <taxon>Bacteria</taxon>
        <taxon>Pseudomonadati</taxon>
        <taxon>Pseudomonadota</taxon>
        <taxon>Alphaproteobacteria</taxon>
        <taxon>Hyphomicrobiales</taxon>
        <taxon>Phyllobacteriaceae</taxon>
        <taxon>Mesorhizobium</taxon>
    </lineage>
</organism>
<reference evidence="2" key="1">
    <citation type="submission" date="2016-12" db="EMBL/GenBank/DDBJ databases">
        <authorList>
            <person name="Brunel B."/>
        </authorList>
    </citation>
    <scope>NUCLEOTIDE SEQUENCE [LARGE SCALE GENOMIC DNA]</scope>
</reference>
<sequence length="57" mass="5724">MPLSGIDVECCVVAFHDNTKCGIGCAPVQDTSGLAQSGPFLGAADVQTVDNVRTGTG</sequence>
<accession>A0A2P9AQN0</accession>
<name>A0A2P9AQN0_9HYPH</name>
<evidence type="ECO:0000313" key="2">
    <source>
        <dbReference type="Proteomes" id="UP000245698"/>
    </source>
</evidence>
<gene>
    <name evidence="1" type="ORF">BQ8482_350105</name>
</gene>
<protein>
    <submittedName>
        <fullName evidence="1">Sec-independent protein translocase protein tatA/E homolog</fullName>
    </submittedName>
</protein>